<feature type="transmembrane region" description="Helical" evidence="3">
    <location>
        <begin position="17"/>
        <end position="41"/>
    </location>
</feature>
<organism evidence="5 6">
    <name type="scientific">Curtobacterium caseinilyticum</name>
    <dbReference type="NCBI Taxonomy" id="3055137"/>
    <lineage>
        <taxon>Bacteria</taxon>
        <taxon>Bacillati</taxon>
        <taxon>Actinomycetota</taxon>
        <taxon>Actinomycetes</taxon>
        <taxon>Micrococcales</taxon>
        <taxon>Microbacteriaceae</taxon>
        <taxon>Curtobacterium</taxon>
    </lineage>
</organism>
<dbReference type="EMBL" id="JAUCMN010000001">
    <property type="protein sequence ID" value="MDM7890451.1"/>
    <property type="molecule type" value="Genomic_DNA"/>
</dbReference>
<proteinExistence type="inferred from homology"/>
<feature type="domain" description="Lipid/polyisoprenoid-binding YceI-like" evidence="4">
    <location>
        <begin position="72"/>
        <end position="237"/>
    </location>
</feature>
<dbReference type="RefSeq" id="WP_289471933.1">
    <property type="nucleotide sequence ID" value="NZ_JAUCMN010000001.1"/>
</dbReference>
<dbReference type="SMART" id="SM00867">
    <property type="entry name" value="YceI"/>
    <property type="match status" value="1"/>
</dbReference>
<gene>
    <name evidence="5" type="ORF">QUG93_02005</name>
</gene>
<feature type="region of interest" description="Disordered" evidence="2">
    <location>
        <begin position="47"/>
        <end position="71"/>
    </location>
</feature>
<reference evidence="5 6" key="1">
    <citation type="submission" date="2023-06" db="EMBL/GenBank/DDBJ databases">
        <authorList>
            <person name="Feng G."/>
            <person name="Li J."/>
            <person name="Zhu H."/>
        </authorList>
    </citation>
    <scope>NUCLEOTIDE SEQUENCE [LARGE SCALE GENOMIC DNA]</scope>
    <source>
        <strain evidence="5 6">RHCKG28</strain>
    </source>
</reference>
<comment type="similarity">
    <text evidence="1">Belongs to the UPF0312 family.</text>
</comment>
<keyword evidence="3" id="KW-0472">Membrane</keyword>
<evidence type="ECO:0000256" key="3">
    <source>
        <dbReference type="SAM" id="Phobius"/>
    </source>
</evidence>
<name>A0ABT7TLJ4_9MICO</name>
<evidence type="ECO:0000313" key="5">
    <source>
        <dbReference type="EMBL" id="MDM7890451.1"/>
    </source>
</evidence>
<dbReference type="Gene3D" id="2.40.128.110">
    <property type="entry name" value="Lipid/polyisoprenoid-binding, YceI-like"/>
    <property type="match status" value="1"/>
</dbReference>
<dbReference type="PANTHER" id="PTHR34406:SF1">
    <property type="entry name" value="PROTEIN YCEI"/>
    <property type="match status" value="1"/>
</dbReference>
<accession>A0ABT7TLJ4</accession>
<evidence type="ECO:0000256" key="2">
    <source>
        <dbReference type="SAM" id="MobiDB-lite"/>
    </source>
</evidence>
<dbReference type="InterPro" id="IPR036761">
    <property type="entry name" value="TTHA0802/YceI-like_sf"/>
</dbReference>
<dbReference type="SUPFAM" id="SSF101874">
    <property type="entry name" value="YceI-like"/>
    <property type="match status" value="1"/>
</dbReference>
<sequence length="240" mass="24428">MSTEPQHPDRTRTRKPLVWAAIVLLVAVLAVVGVVVGTNVYSSNENAKASAAPSVAASRAPSSLDTADLSGDWTVGGDSEAGYRVHEVLNGSDVTVTGRTDSVTGSATVQGTAITAATITVQVADVATDSPQRDSYFRDSALDVSAFPRATFTLTEPIADAVPSGSGTTTVEGTGELTLHGVTKTVRAQLQVGLDGDGVAVSGSVPITFSDFGVQAPDLGFVKVDDAGAVEFLVHATPAS</sequence>
<evidence type="ECO:0000259" key="4">
    <source>
        <dbReference type="SMART" id="SM00867"/>
    </source>
</evidence>
<dbReference type="InterPro" id="IPR007372">
    <property type="entry name" value="Lipid/polyisoprenoid-bd_YceI"/>
</dbReference>
<protein>
    <submittedName>
        <fullName evidence="5">YceI family protein</fullName>
    </submittedName>
</protein>
<dbReference type="PANTHER" id="PTHR34406">
    <property type="entry name" value="PROTEIN YCEI"/>
    <property type="match status" value="1"/>
</dbReference>
<dbReference type="Pfam" id="PF04264">
    <property type="entry name" value="YceI"/>
    <property type="match status" value="1"/>
</dbReference>
<dbReference type="Proteomes" id="UP001236404">
    <property type="component" value="Unassembled WGS sequence"/>
</dbReference>
<evidence type="ECO:0000313" key="6">
    <source>
        <dbReference type="Proteomes" id="UP001236404"/>
    </source>
</evidence>
<keyword evidence="6" id="KW-1185">Reference proteome</keyword>
<evidence type="ECO:0000256" key="1">
    <source>
        <dbReference type="ARBA" id="ARBA00008812"/>
    </source>
</evidence>
<comment type="caution">
    <text evidence="5">The sequence shown here is derived from an EMBL/GenBank/DDBJ whole genome shotgun (WGS) entry which is preliminary data.</text>
</comment>
<keyword evidence="3" id="KW-0812">Transmembrane</keyword>
<feature type="compositionally biased region" description="Low complexity" evidence="2">
    <location>
        <begin position="47"/>
        <end position="63"/>
    </location>
</feature>
<keyword evidence="3" id="KW-1133">Transmembrane helix</keyword>